<reference evidence="2" key="1">
    <citation type="submission" date="2011-02" db="EMBL/GenBank/DDBJ databases">
        <title>The genome of the leaf-cutting ant Acromyrmex echinatior suggests key adaptations to social evolution and fungus farming.</title>
        <authorList>
            <person name="Nygaard S."/>
            <person name="Zhang G."/>
        </authorList>
    </citation>
    <scope>NUCLEOTIDE SEQUENCE</scope>
</reference>
<dbReference type="InParanoid" id="F4WHS3"/>
<dbReference type="Proteomes" id="UP000007755">
    <property type="component" value="Unassembled WGS sequence"/>
</dbReference>
<proteinExistence type="predicted"/>
<dbReference type="AlphaFoldDB" id="F4WHS3"/>
<sequence length="198" mass="22346">MARDESTLAVTHVLTSLPRNSIIVSTKHMLKALKMKEETLTVAESTKMPTNLCCQDPVKLLSGLMDLRISIQGHVDIDRIQQHEPEAKHISVQECEDDNTLVIESTGHVDTDRIRQNEPEDFTNMDLNMAITTGSSITGIGYAQMEEIFVAANVPCMSEKTYIQYRNIVFEEFEKTAIENMKMAGKLEMQLAVERNNQ</sequence>
<organism evidence="3">
    <name type="scientific">Acromyrmex echinatior</name>
    <name type="common">Panamanian leafcutter ant</name>
    <name type="synonym">Acromyrmex octospinosus echinatior</name>
    <dbReference type="NCBI Taxonomy" id="103372"/>
    <lineage>
        <taxon>Eukaryota</taxon>
        <taxon>Metazoa</taxon>
        <taxon>Ecdysozoa</taxon>
        <taxon>Arthropoda</taxon>
        <taxon>Hexapoda</taxon>
        <taxon>Insecta</taxon>
        <taxon>Pterygota</taxon>
        <taxon>Neoptera</taxon>
        <taxon>Endopterygota</taxon>
        <taxon>Hymenoptera</taxon>
        <taxon>Apocrita</taxon>
        <taxon>Aculeata</taxon>
        <taxon>Formicoidea</taxon>
        <taxon>Formicidae</taxon>
        <taxon>Myrmicinae</taxon>
        <taxon>Acromyrmex</taxon>
    </lineage>
</organism>
<evidence type="ECO:0000313" key="3">
    <source>
        <dbReference type="Proteomes" id="UP000007755"/>
    </source>
</evidence>
<feature type="domain" description="Mutator-like transposase" evidence="1">
    <location>
        <begin position="118"/>
        <end position="197"/>
    </location>
</feature>
<accession>F4WHS3</accession>
<evidence type="ECO:0000313" key="2">
    <source>
        <dbReference type="EMBL" id="EGI66280.1"/>
    </source>
</evidence>
<protein>
    <recommendedName>
        <fullName evidence="1">Mutator-like transposase domain-containing protein</fullName>
    </recommendedName>
</protein>
<dbReference type="Pfam" id="PF20700">
    <property type="entry name" value="Mutator"/>
    <property type="match status" value="1"/>
</dbReference>
<gene>
    <name evidence="2" type="ORF">G5I_05243</name>
</gene>
<dbReference type="InterPro" id="IPR049012">
    <property type="entry name" value="Mutator_transp_dom"/>
</dbReference>
<dbReference type="EMBL" id="GL888167">
    <property type="protein sequence ID" value="EGI66280.1"/>
    <property type="molecule type" value="Genomic_DNA"/>
</dbReference>
<name>F4WHS3_ACREC</name>
<keyword evidence="3" id="KW-1185">Reference proteome</keyword>
<evidence type="ECO:0000259" key="1">
    <source>
        <dbReference type="Pfam" id="PF20700"/>
    </source>
</evidence>